<keyword evidence="3" id="KW-1003">Cell membrane</keyword>
<evidence type="ECO:0000259" key="8">
    <source>
        <dbReference type="PROSITE" id="PS50928"/>
    </source>
</evidence>
<dbReference type="STRING" id="512399.A8709_30530"/>
<dbReference type="PANTHER" id="PTHR43744">
    <property type="entry name" value="ABC TRANSPORTER PERMEASE PROTEIN MG189-RELATED-RELATED"/>
    <property type="match status" value="1"/>
</dbReference>
<feature type="transmembrane region" description="Helical" evidence="7">
    <location>
        <begin position="151"/>
        <end position="169"/>
    </location>
</feature>
<keyword evidence="2 7" id="KW-0813">Transport</keyword>
<organism evidence="9 10">
    <name type="scientific">Paenibacillus pectinilyticus</name>
    <dbReference type="NCBI Taxonomy" id="512399"/>
    <lineage>
        <taxon>Bacteria</taxon>
        <taxon>Bacillati</taxon>
        <taxon>Bacillota</taxon>
        <taxon>Bacilli</taxon>
        <taxon>Bacillales</taxon>
        <taxon>Paenibacillaceae</taxon>
        <taxon>Paenibacillus</taxon>
    </lineage>
</organism>
<dbReference type="PANTHER" id="PTHR43744:SF9">
    <property type="entry name" value="POLYGALACTURONAN_RHAMNOGALACTURONAN TRANSPORT SYSTEM PERMEASE PROTEIN YTCP"/>
    <property type="match status" value="1"/>
</dbReference>
<feature type="domain" description="ABC transmembrane type-1" evidence="8">
    <location>
        <begin position="82"/>
        <end position="284"/>
    </location>
</feature>
<dbReference type="SUPFAM" id="SSF161098">
    <property type="entry name" value="MetI-like"/>
    <property type="match status" value="1"/>
</dbReference>
<dbReference type="Proteomes" id="UP000093309">
    <property type="component" value="Unassembled WGS sequence"/>
</dbReference>
<keyword evidence="5 7" id="KW-1133">Transmembrane helix</keyword>
<comment type="subcellular location">
    <subcellularLocation>
        <location evidence="1 7">Cell membrane</location>
        <topology evidence="1 7">Multi-pass membrane protein</topology>
    </subcellularLocation>
</comment>
<dbReference type="EMBL" id="LYPC01000027">
    <property type="protein sequence ID" value="OCT12184.1"/>
    <property type="molecule type" value="Genomic_DNA"/>
</dbReference>
<dbReference type="PROSITE" id="PS50928">
    <property type="entry name" value="ABC_TM1"/>
    <property type="match status" value="1"/>
</dbReference>
<evidence type="ECO:0000256" key="6">
    <source>
        <dbReference type="ARBA" id="ARBA00023136"/>
    </source>
</evidence>
<evidence type="ECO:0000256" key="3">
    <source>
        <dbReference type="ARBA" id="ARBA00022475"/>
    </source>
</evidence>
<accession>A0A1C0ZVP1</accession>
<dbReference type="Gene3D" id="1.10.3720.10">
    <property type="entry name" value="MetI-like"/>
    <property type="match status" value="1"/>
</dbReference>
<dbReference type="AlphaFoldDB" id="A0A1C0ZVP1"/>
<evidence type="ECO:0000313" key="10">
    <source>
        <dbReference type="Proteomes" id="UP000093309"/>
    </source>
</evidence>
<dbReference type="GO" id="GO:0005886">
    <property type="term" value="C:plasma membrane"/>
    <property type="evidence" value="ECO:0007669"/>
    <property type="project" value="UniProtKB-SubCell"/>
</dbReference>
<evidence type="ECO:0000256" key="5">
    <source>
        <dbReference type="ARBA" id="ARBA00022989"/>
    </source>
</evidence>
<comment type="caution">
    <text evidence="9">The sequence shown here is derived from an EMBL/GenBank/DDBJ whole genome shotgun (WGS) entry which is preliminary data.</text>
</comment>
<keyword evidence="4 7" id="KW-0812">Transmembrane</keyword>
<dbReference type="CDD" id="cd06261">
    <property type="entry name" value="TM_PBP2"/>
    <property type="match status" value="1"/>
</dbReference>
<feature type="transmembrane region" description="Helical" evidence="7">
    <location>
        <begin position="190"/>
        <end position="212"/>
    </location>
</feature>
<evidence type="ECO:0000256" key="4">
    <source>
        <dbReference type="ARBA" id="ARBA00022692"/>
    </source>
</evidence>
<gene>
    <name evidence="9" type="ORF">A8709_30530</name>
</gene>
<feature type="transmembrane region" description="Helical" evidence="7">
    <location>
        <begin position="117"/>
        <end position="139"/>
    </location>
</feature>
<protein>
    <submittedName>
        <fullName evidence="9">Sugar ABC transporter permease</fullName>
    </submittedName>
</protein>
<evidence type="ECO:0000256" key="7">
    <source>
        <dbReference type="RuleBase" id="RU363032"/>
    </source>
</evidence>
<evidence type="ECO:0000313" key="9">
    <source>
        <dbReference type="EMBL" id="OCT12184.1"/>
    </source>
</evidence>
<keyword evidence="6 7" id="KW-0472">Membrane</keyword>
<feature type="transmembrane region" description="Helical" evidence="7">
    <location>
        <begin position="265"/>
        <end position="284"/>
    </location>
</feature>
<sequence>MVGRPDMQIRKRTFSDWVLDSFVYGFMIVLGLITLLPMIHVFSKSVSSDWALVSGRVNLLPVGFQLDTLLKVATSYAFGRAFAISVIVTVVGTLLSIVVTAITAYPLSKRHLPGISGIMVLFVFTMLFNGGLIPNYLLIRDLHLLNNLWSLILPAMISVFNMLVIKSYYEGLPEALEESARMDGAKTYVILFRIILPLSMPVLAAIALFYAVGFWNDYFSPMLYISDPLLKTLQLHLRDIVMENDTANALNKSADDLMNMSPESIRAATVVASTVPILLVYPFLQKYFIKGVLIGSVKG</sequence>
<dbReference type="InterPro" id="IPR000515">
    <property type="entry name" value="MetI-like"/>
</dbReference>
<evidence type="ECO:0000256" key="2">
    <source>
        <dbReference type="ARBA" id="ARBA00022448"/>
    </source>
</evidence>
<feature type="transmembrane region" description="Helical" evidence="7">
    <location>
        <begin position="81"/>
        <end position="105"/>
    </location>
</feature>
<comment type="similarity">
    <text evidence="7">Belongs to the binding-protein-dependent transport system permease family.</text>
</comment>
<dbReference type="GO" id="GO:0055085">
    <property type="term" value="P:transmembrane transport"/>
    <property type="evidence" value="ECO:0007669"/>
    <property type="project" value="InterPro"/>
</dbReference>
<proteinExistence type="inferred from homology"/>
<dbReference type="InterPro" id="IPR035906">
    <property type="entry name" value="MetI-like_sf"/>
</dbReference>
<reference evidence="10" key="1">
    <citation type="submission" date="2016-05" db="EMBL/GenBank/DDBJ databases">
        <title>Paenibacillus oryzae. sp. nov., isolated from the rice root.</title>
        <authorList>
            <person name="Zhang J."/>
            <person name="Zhang X."/>
        </authorList>
    </citation>
    <scope>NUCLEOTIDE SEQUENCE [LARGE SCALE GENOMIC DNA]</scope>
    <source>
        <strain evidence="10">KCTC13222</strain>
    </source>
</reference>
<evidence type="ECO:0000256" key="1">
    <source>
        <dbReference type="ARBA" id="ARBA00004651"/>
    </source>
</evidence>
<keyword evidence="10" id="KW-1185">Reference proteome</keyword>
<dbReference type="Pfam" id="PF00528">
    <property type="entry name" value="BPD_transp_1"/>
    <property type="match status" value="1"/>
</dbReference>
<name>A0A1C0ZVP1_9BACL</name>
<feature type="transmembrane region" description="Helical" evidence="7">
    <location>
        <begin position="21"/>
        <end position="42"/>
    </location>
</feature>